<dbReference type="InterPro" id="IPR000055">
    <property type="entry name" value="Restrct_endonuc_typeI_TRD"/>
</dbReference>
<evidence type="ECO:0000313" key="6">
    <source>
        <dbReference type="Proteomes" id="UP000295066"/>
    </source>
</evidence>
<gene>
    <name evidence="5" type="ORF">C8D99_11639</name>
</gene>
<evidence type="ECO:0000256" key="2">
    <source>
        <dbReference type="ARBA" id="ARBA00022747"/>
    </source>
</evidence>
<dbReference type="Proteomes" id="UP000295066">
    <property type="component" value="Unassembled WGS sequence"/>
</dbReference>
<dbReference type="Gene3D" id="3.90.220.20">
    <property type="entry name" value="DNA methylase specificity domains"/>
    <property type="match status" value="2"/>
</dbReference>
<comment type="similarity">
    <text evidence="1">Belongs to the type-I restriction system S methylase family.</text>
</comment>
<feature type="domain" description="Type I restriction modification DNA specificity" evidence="4">
    <location>
        <begin position="7"/>
        <end position="167"/>
    </location>
</feature>
<evidence type="ECO:0000256" key="1">
    <source>
        <dbReference type="ARBA" id="ARBA00010923"/>
    </source>
</evidence>
<feature type="domain" description="Type I restriction modification DNA specificity" evidence="4">
    <location>
        <begin position="189"/>
        <end position="363"/>
    </location>
</feature>
<dbReference type="GO" id="GO:0003677">
    <property type="term" value="F:DNA binding"/>
    <property type="evidence" value="ECO:0007669"/>
    <property type="project" value="UniProtKB-KW"/>
</dbReference>
<evidence type="ECO:0000313" key="5">
    <source>
        <dbReference type="EMBL" id="TDY57063.1"/>
    </source>
</evidence>
<evidence type="ECO:0000256" key="3">
    <source>
        <dbReference type="ARBA" id="ARBA00023125"/>
    </source>
</evidence>
<dbReference type="PANTHER" id="PTHR30408">
    <property type="entry name" value="TYPE-1 RESTRICTION ENZYME ECOKI SPECIFICITY PROTEIN"/>
    <property type="match status" value="1"/>
</dbReference>
<dbReference type="AlphaFoldDB" id="A0A4V3HFY8"/>
<dbReference type="RefSeq" id="WP_208321166.1">
    <property type="nucleotide sequence ID" value="NZ_SORI01000016.1"/>
</dbReference>
<sequence length="390" mass="43544">MNGWHSTTFLSSVCDIAMGQAPDGSSYNYEGKGFPLIAGAGDFGLLTPKPHKYTDAPTKLSQEGDIILCVRATIGDRNWADSRYCLGRGVAGLRAKNDKLFQNYLWHWLGFIAPALKVKGRGATFLQVSKPDITSLQIPLPPIEEQKRIAAVLDAADALRAKRREAIAQLDALLQSTFLDMFGDPVTNPKGWDDTHKLGELTDIVSGVTKGRRINGQKTREIAYLAVVNVQDRYLSLKSVKTIEATLDEIAKYSLRFNDILLTEGGDPDKLGRGSLWHEELRECIHQNHIFRVRVSNPEKLHPVFLNWLIGSIRGKTYFLRSAKQTTGIASINMTQLRAFPVLIPPFDLQRRFASIVEAAERQKAKMRAHLDELDTLFASLQSRAFKGEL</sequence>
<protein>
    <submittedName>
        <fullName evidence="5">Type I restriction enzyme S subunit</fullName>
    </submittedName>
</protein>
<reference evidence="5 6" key="1">
    <citation type="submission" date="2019-03" db="EMBL/GenBank/DDBJ databases">
        <title>Genomic Encyclopedia of Type Strains, Phase IV (KMG-IV): sequencing the most valuable type-strain genomes for metagenomic binning, comparative biology and taxonomic classification.</title>
        <authorList>
            <person name="Goeker M."/>
        </authorList>
    </citation>
    <scope>NUCLEOTIDE SEQUENCE [LARGE SCALE GENOMIC DNA]</scope>
    <source>
        <strain evidence="5 6">DSM 25964</strain>
    </source>
</reference>
<dbReference type="CDD" id="cd17496">
    <property type="entry name" value="RMtype1_S_BliBORF2384P-TRD1-CR1_like"/>
    <property type="match status" value="1"/>
</dbReference>
<proteinExistence type="inferred from homology"/>
<dbReference type="InterPro" id="IPR044946">
    <property type="entry name" value="Restrct_endonuc_typeI_TRD_sf"/>
</dbReference>
<organism evidence="5 6">
    <name type="scientific">Aminivibrio pyruvatiphilus</name>
    <dbReference type="NCBI Taxonomy" id="1005740"/>
    <lineage>
        <taxon>Bacteria</taxon>
        <taxon>Thermotogati</taxon>
        <taxon>Synergistota</taxon>
        <taxon>Synergistia</taxon>
        <taxon>Synergistales</taxon>
        <taxon>Aminobacteriaceae</taxon>
        <taxon>Aminivibrio</taxon>
    </lineage>
</organism>
<keyword evidence="2" id="KW-0680">Restriction system</keyword>
<keyword evidence="3" id="KW-0238">DNA-binding</keyword>
<comment type="caution">
    <text evidence="5">The sequence shown here is derived from an EMBL/GenBank/DDBJ whole genome shotgun (WGS) entry which is preliminary data.</text>
</comment>
<keyword evidence="6" id="KW-1185">Reference proteome</keyword>
<accession>A0A4V3HFY8</accession>
<dbReference type="InterPro" id="IPR052021">
    <property type="entry name" value="Type-I_RS_S_subunit"/>
</dbReference>
<dbReference type="EMBL" id="SORI01000016">
    <property type="protein sequence ID" value="TDY57063.1"/>
    <property type="molecule type" value="Genomic_DNA"/>
</dbReference>
<evidence type="ECO:0000259" key="4">
    <source>
        <dbReference type="Pfam" id="PF01420"/>
    </source>
</evidence>
<name>A0A4V3HFY8_9BACT</name>
<dbReference type="CDD" id="cd17253">
    <property type="entry name" value="RMtype1_S_Eco933I-TRD2-CR2_like"/>
    <property type="match status" value="1"/>
</dbReference>
<dbReference type="PANTHER" id="PTHR30408:SF12">
    <property type="entry name" value="TYPE I RESTRICTION ENZYME MJAVIII SPECIFICITY SUBUNIT"/>
    <property type="match status" value="1"/>
</dbReference>
<dbReference type="Pfam" id="PF01420">
    <property type="entry name" value="Methylase_S"/>
    <property type="match status" value="2"/>
</dbReference>
<dbReference type="GO" id="GO:0009307">
    <property type="term" value="P:DNA restriction-modification system"/>
    <property type="evidence" value="ECO:0007669"/>
    <property type="project" value="UniProtKB-KW"/>
</dbReference>
<dbReference type="SUPFAM" id="SSF116734">
    <property type="entry name" value="DNA methylase specificity domain"/>
    <property type="match status" value="2"/>
</dbReference>